<proteinExistence type="predicted"/>
<dbReference type="Pfam" id="PF18027">
    <property type="entry name" value="Pepdidase_M14_N"/>
    <property type="match status" value="1"/>
</dbReference>
<evidence type="ECO:0000313" key="3">
    <source>
        <dbReference type="Proteomes" id="UP000887561"/>
    </source>
</evidence>
<comment type="cofactor">
    <cofactor evidence="1">
        <name>Zn(2+)</name>
        <dbReference type="ChEBI" id="CHEBI:29105"/>
    </cofactor>
</comment>
<dbReference type="WBParaSite" id="scaffold4571_cov270.g8367">
    <property type="protein sequence ID" value="scaffold4571_cov270.g8367"/>
    <property type="gene ID" value="scaffold4571_cov270.g8367"/>
</dbReference>
<accession>A0A915MQN1</accession>
<dbReference type="SUPFAM" id="SSF53187">
    <property type="entry name" value="Zn-dependent exopeptidases"/>
    <property type="match status" value="1"/>
</dbReference>
<dbReference type="InterPro" id="IPR050821">
    <property type="entry name" value="Cytosolic_carboxypeptidase"/>
</dbReference>
<reference evidence="4" key="1">
    <citation type="submission" date="2022-11" db="UniProtKB">
        <authorList>
            <consortium name="WormBaseParasite"/>
        </authorList>
    </citation>
    <scope>IDENTIFICATION</scope>
</reference>
<dbReference type="PANTHER" id="PTHR12756:SF11">
    <property type="entry name" value="CYTOSOLIC CARBOXYPEPTIDASE 1"/>
    <property type="match status" value="1"/>
</dbReference>
<sequence length="395" mass="45933">MAKLMECLIIFSKNQKNKLLFIRHNILPILKLIFETNFPKRLINLNYQQIVFISLATLRQFAKIEECREQLFKLNILKMCENFIEDLAGNFNERKTKIEKMENFLENNFKENGGDDAQLYDSLCSLCLRCLPSKEFPYRLDDFPLKFVLPLIETKNKKILSKLPPSSSSQIVNNFKLSNLVDESDEDSNLWPFNSFSLNNLEEEEDEFALESSKQLIFDEFTNNECCQINEYKQIVLKEWKKINSVGNFVKIANPELSDCGDLINGKEENICENSVNNSINRFESGNLWKAIQVGTNKYELIISPDINQQTLHFQWFYFEVTNMRAGIPYIFEIINCLKNISMFSKGMQPVLFSLIEAKKGNIGFIQFLLSSHPLAIRARDLFIFKIIPMLNPDG</sequence>
<name>A0A915MQN1_MELJA</name>
<dbReference type="AlphaFoldDB" id="A0A915MQN1"/>
<feature type="domain" description="Cytosolic carboxypeptidase N-terminal" evidence="2">
    <location>
        <begin position="282"/>
        <end position="349"/>
    </location>
</feature>
<protein>
    <submittedName>
        <fullName evidence="4">Cytosolic carboxypeptidase N-terminal domain-containing protein</fullName>
    </submittedName>
</protein>
<dbReference type="Gene3D" id="3.40.630.10">
    <property type="entry name" value="Zn peptidases"/>
    <property type="match status" value="1"/>
</dbReference>
<dbReference type="Gene3D" id="2.60.40.3120">
    <property type="match status" value="1"/>
</dbReference>
<organism evidence="3 4">
    <name type="scientific">Meloidogyne javanica</name>
    <name type="common">Root-knot nematode worm</name>
    <dbReference type="NCBI Taxonomy" id="6303"/>
    <lineage>
        <taxon>Eukaryota</taxon>
        <taxon>Metazoa</taxon>
        <taxon>Ecdysozoa</taxon>
        <taxon>Nematoda</taxon>
        <taxon>Chromadorea</taxon>
        <taxon>Rhabditida</taxon>
        <taxon>Tylenchina</taxon>
        <taxon>Tylenchomorpha</taxon>
        <taxon>Tylenchoidea</taxon>
        <taxon>Meloidogynidae</taxon>
        <taxon>Meloidogyninae</taxon>
        <taxon>Meloidogyne</taxon>
        <taxon>Meloidogyne incognita group</taxon>
    </lineage>
</organism>
<evidence type="ECO:0000256" key="1">
    <source>
        <dbReference type="ARBA" id="ARBA00001947"/>
    </source>
</evidence>
<keyword evidence="3" id="KW-1185">Reference proteome</keyword>
<dbReference type="InterPro" id="IPR040626">
    <property type="entry name" value="Pepdidase_M14_N"/>
</dbReference>
<dbReference type="Proteomes" id="UP000887561">
    <property type="component" value="Unplaced"/>
</dbReference>
<evidence type="ECO:0000313" key="4">
    <source>
        <dbReference type="WBParaSite" id="scaffold4571_cov270.g8367"/>
    </source>
</evidence>
<dbReference type="PANTHER" id="PTHR12756">
    <property type="entry name" value="CYTOSOLIC CARBOXYPEPTIDASE"/>
    <property type="match status" value="1"/>
</dbReference>
<evidence type="ECO:0000259" key="2">
    <source>
        <dbReference type="Pfam" id="PF18027"/>
    </source>
</evidence>